<dbReference type="GO" id="GO:0042128">
    <property type="term" value="P:nitrate assimilation"/>
    <property type="evidence" value="ECO:0007669"/>
    <property type="project" value="UniProtKB-KW"/>
</dbReference>
<comment type="similarity">
    <text evidence="2">Belongs to the major facilitator superfamily. Nitrate/nitrite porter (TC 2.A.1.8) family.</text>
</comment>
<keyword evidence="7 8" id="KW-0472">Membrane</keyword>
<evidence type="ECO:0000256" key="4">
    <source>
        <dbReference type="ARBA" id="ARBA00022692"/>
    </source>
</evidence>
<evidence type="ECO:0000256" key="2">
    <source>
        <dbReference type="ARBA" id="ARBA00008432"/>
    </source>
</evidence>
<evidence type="ECO:0000256" key="1">
    <source>
        <dbReference type="ARBA" id="ARBA00004651"/>
    </source>
</evidence>
<dbReference type="KEGG" id="paun:MJA45_07160"/>
<comment type="subcellular location">
    <subcellularLocation>
        <location evidence="1">Cell membrane</location>
        <topology evidence="1">Multi-pass membrane protein</topology>
    </subcellularLocation>
</comment>
<feature type="transmembrane region" description="Helical" evidence="8">
    <location>
        <begin position="168"/>
        <end position="187"/>
    </location>
</feature>
<dbReference type="GO" id="GO:0015112">
    <property type="term" value="F:nitrate transmembrane transporter activity"/>
    <property type="evidence" value="ECO:0007669"/>
    <property type="project" value="InterPro"/>
</dbReference>
<feature type="transmembrane region" description="Helical" evidence="8">
    <location>
        <begin position="284"/>
        <end position="300"/>
    </location>
</feature>
<evidence type="ECO:0000256" key="5">
    <source>
        <dbReference type="ARBA" id="ARBA00022989"/>
    </source>
</evidence>
<dbReference type="CDD" id="cd17341">
    <property type="entry name" value="MFS_NRT2_like"/>
    <property type="match status" value="1"/>
</dbReference>
<dbReference type="InterPro" id="IPR044772">
    <property type="entry name" value="NO3_transporter"/>
</dbReference>
<evidence type="ECO:0000313" key="11">
    <source>
        <dbReference type="Proteomes" id="UP001305702"/>
    </source>
</evidence>
<keyword evidence="3" id="KW-0813">Transport</keyword>
<evidence type="ECO:0000256" key="7">
    <source>
        <dbReference type="ARBA" id="ARBA00023136"/>
    </source>
</evidence>
<proteinExistence type="inferred from homology"/>
<dbReference type="RefSeq" id="WP_315606583.1">
    <property type="nucleotide sequence ID" value="NZ_CP130318.1"/>
</dbReference>
<feature type="transmembrane region" description="Helical" evidence="8">
    <location>
        <begin position="80"/>
        <end position="99"/>
    </location>
</feature>
<dbReference type="PANTHER" id="PTHR23515">
    <property type="entry name" value="HIGH-AFFINITY NITRATE TRANSPORTER 2.3"/>
    <property type="match status" value="1"/>
</dbReference>
<sequence>MDAKAFRKAGHWPSLVSAFLYFDVSFMIWVMLGALSLFVTKDFGLTASQKALMVAIPTLGGSIFRIPMGVLADRIGSRRTGMIGMGLTVLPLLWGWLGGTTLNQVHAFGFLLGIAGASFAVSLSLASRWYPPEYQGLAMGIAGAGNSGTALATFFGPKLAEAYGWHSVFGMALIPLLLVFGVYALMAKDSPNQPPAKKLKDYLNMFRFADTWWFCFFYSITFGGFVGFSTYLSIFFFDQYGEAVVAGGLTKVQVGYIVTAVVIAGSFFRPLGGYLADRVGGMKLLVVLFGLISVQLLLLSTLPSRYLALLLFIGMMMCLGMGNGSIFQIVPQRFPKEIGVVTGVVGAAGGLGGFVLPFALGSLKETTGSFSTGFLLAGCFVFAASLLFYLRSLNWKKTWAAAGSGVNY</sequence>
<keyword evidence="5 8" id="KW-1133">Transmembrane helix</keyword>
<dbReference type="InterPro" id="IPR011701">
    <property type="entry name" value="MFS"/>
</dbReference>
<reference evidence="10 11" key="1">
    <citation type="submission" date="2022-02" db="EMBL/GenBank/DDBJ databases">
        <title>Paenibacillus sp. MBLB1776 Whole Genome Shotgun Sequencing.</title>
        <authorList>
            <person name="Hwang C.Y."/>
            <person name="Cho E.-S."/>
            <person name="Seo M.-J."/>
        </authorList>
    </citation>
    <scope>NUCLEOTIDE SEQUENCE [LARGE SCALE GENOMIC DNA]</scope>
    <source>
        <strain evidence="10 11">MBLB1776</strain>
    </source>
</reference>
<dbReference type="AlphaFoldDB" id="A0AA96LEX6"/>
<feature type="transmembrane region" description="Helical" evidence="8">
    <location>
        <begin position="51"/>
        <end position="68"/>
    </location>
</feature>
<keyword evidence="11" id="KW-1185">Reference proteome</keyword>
<keyword evidence="6" id="KW-0534">Nitrate assimilation</keyword>
<feature type="transmembrane region" description="Helical" evidence="8">
    <location>
        <begin position="137"/>
        <end position="156"/>
    </location>
</feature>
<feature type="transmembrane region" description="Helical" evidence="8">
    <location>
        <begin position="105"/>
        <end position="125"/>
    </location>
</feature>
<dbReference type="GO" id="GO:0005886">
    <property type="term" value="C:plasma membrane"/>
    <property type="evidence" value="ECO:0007669"/>
    <property type="project" value="UniProtKB-SubCell"/>
</dbReference>
<organism evidence="10 11">
    <name type="scientific">Paenibacillus aurantius</name>
    <dbReference type="NCBI Taxonomy" id="2918900"/>
    <lineage>
        <taxon>Bacteria</taxon>
        <taxon>Bacillati</taxon>
        <taxon>Bacillota</taxon>
        <taxon>Bacilli</taxon>
        <taxon>Bacillales</taxon>
        <taxon>Paenibacillaceae</taxon>
        <taxon>Paenibacillus</taxon>
    </lineage>
</organism>
<dbReference type="SUPFAM" id="SSF103473">
    <property type="entry name" value="MFS general substrate transporter"/>
    <property type="match status" value="1"/>
</dbReference>
<evidence type="ECO:0000259" key="9">
    <source>
        <dbReference type="PROSITE" id="PS50850"/>
    </source>
</evidence>
<feature type="transmembrane region" description="Helical" evidence="8">
    <location>
        <begin position="12"/>
        <end position="39"/>
    </location>
</feature>
<dbReference type="InterPro" id="IPR036259">
    <property type="entry name" value="MFS_trans_sf"/>
</dbReference>
<evidence type="ECO:0000313" key="10">
    <source>
        <dbReference type="EMBL" id="WNQ12804.1"/>
    </source>
</evidence>
<protein>
    <submittedName>
        <fullName evidence="10">Nitrate/nitrite transporter</fullName>
    </submittedName>
</protein>
<evidence type="ECO:0000256" key="3">
    <source>
        <dbReference type="ARBA" id="ARBA00022448"/>
    </source>
</evidence>
<feature type="transmembrane region" description="Helical" evidence="8">
    <location>
        <begin position="254"/>
        <end position="272"/>
    </location>
</feature>
<keyword evidence="4 8" id="KW-0812">Transmembrane</keyword>
<evidence type="ECO:0000256" key="8">
    <source>
        <dbReference type="SAM" id="Phobius"/>
    </source>
</evidence>
<feature type="transmembrane region" description="Helical" evidence="8">
    <location>
        <begin position="372"/>
        <end position="390"/>
    </location>
</feature>
<dbReference type="Pfam" id="PF07690">
    <property type="entry name" value="MFS_1"/>
    <property type="match status" value="1"/>
</dbReference>
<feature type="transmembrane region" description="Helical" evidence="8">
    <location>
        <begin position="306"/>
        <end position="326"/>
    </location>
</feature>
<evidence type="ECO:0000256" key="6">
    <source>
        <dbReference type="ARBA" id="ARBA00023063"/>
    </source>
</evidence>
<accession>A0AA96LEX6</accession>
<feature type="transmembrane region" description="Helical" evidence="8">
    <location>
        <begin position="338"/>
        <end position="360"/>
    </location>
</feature>
<feature type="domain" description="Major facilitator superfamily (MFS) profile" evidence="9">
    <location>
        <begin position="13"/>
        <end position="396"/>
    </location>
</feature>
<dbReference type="Proteomes" id="UP001305702">
    <property type="component" value="Chromosome"/>
</dbReference>
<name>A0AA96LEX6_9BACL</name>
<dbReference type="Gene3D" id="1.20.1250.20">
    <property type="entry name" value="MFS general substrate transporter like domains"/>
    <property type="match status" value="1"/>
</dbReference>
<dbReference type="EMBL" id="CP130318">
    <property type="protein sequence ID" value="WNQ12804.1"/>
    <property type="molecule type" value="Genomic_DNA"/>
</dbReference>
<dbReference type="PROSITE" id="PS50850">
    <property type="entry name" value="MFS"/>
    <property type="match status" value="1"/>
</dbReference>
<feature type="transmembrane region" description="Helical" evidence="8">
    <location>
        <begin position="208"/>
        <end position="234"/>
    </location>
</feature>
<dbReference type="InterPro" id="IPR020846">
    <property type="entry name" value="MFS_dom"/>
</dbReference>
<gene>
    <name evidence="10" type="ORF">MJA45_07160</name>
</gene>